<proteinExistence type="predicted"/>
<dbReference type="OrthoDB" id="4526849at2759"/>
<dbReference type="AlphaFoldDB" id="A0A395H7I3"/>
<keyword evidence="2" id="KW-1185">Reference proteome</keyword>
<sequence length="212" mass="23252">MKEDRSLATPGPEGLFLTCFAAENQFQWDMAGVTDVVVNDGSVGVNFRGSFSGSDRSSKVPVASLECKPRDAGGVKRGSGDSESFIASVFAQEVGEMIGGMIAQRTKLELIKHRDQESFVVSMHGTLFYISAAYFSPEYIRYMETTRPGEVTDVDGVLLWVRRSIHFDLKDANQRGQALKFLWALIRYIASGEARLNIVTAAIDAQRGVATN</sequence>
<dbReference type="Proteomes" id="UP000249402">
    <property type="component" value="Unassembled WGS sequence"/>
</dbReference>
<dbReference type="VEuPathDB" id="FungiDB:BO80DRAFT_422792"/>
<organism evidence="1 2">
    <name type="scientific">Aspergillus ibericus CBS 121593</name>
    <dbReference type="NCBI Taxonomy" id="1448316"/>
    <lineage>
        <taxon>Eukaryota</taxon>
        <taxon>Fungi</taxon>
        <taxon>Dikarya</taxon>
        <taxon>Ascomycota</taxon>
        <taxon>Pezizomycotina</taxon>
        <taxon>Eurotiomycetes</taxon>
        <taxon>Eurotiomycetidae</taxon>
        <taxon>Eurotiales</taxon>
        <taxon>Aspergillaceae</taxon>
        <taxon>Aspergillus</taxon>
        <taxon>Aspergillus subgen. Circumdati</taxon>
    </lineage>
</organism>
<dbReference type="RefSeq" id="XP_025578204.1">
    <property type="nucleotide sequence ID" value="XM_025718897.1"/>
</dbReference>
<gene>
    <name evidence="1" type="ORF">BO80DRAFT_422792</name>
</gene>
<reference evidence="1 2" key="1">
    <citation type="submission" date="2018-02" db="EMBL/GenBank/DDBJ databases">
        <title>The genomes of Aspergillus section Nigri reveals drivers in fungal speciation.</title>
        <authorList>
            <consortium name="DOE Joint Genome Institute"/>
            <person name="Vesth T.C."/>
            <person name="Nybo J."/>
            <person name="Theobald S."/>
            <person name="Brandl J."/>
            <person name="Frisvad J.C."/>
            <person name="Nielsen K.F."/>
            <person name="Lyhne E.K."/>
            <person name="Kogle M.E."/>
            <person name="Kuo A."/>
            <person name="Riley R."/>
            <person name="Clum A."/>
            <person name="Nolan M."/>
            <person name="Lipzen A."/>
            <person name="Salamov A."/>
            <person name="Henrissat B."/>
            <person name="Wiebenga A."/>
            <person name="De vries R.P."/>
            <person name="Grigoriev I.V."/>
            <person name="Mortensen U.H."/>
            <person name="Andersen M.R."/>
            <person name="Baker S.E."/>
        </authorList>
    </citation>
    <scope>NUCLEOTIDE SEQUENCE [LARGE SCALE GENOMIC DNA]</scope>
    <source>
        <strain evidence="1 2">CBS 121593</strain>
    </source>
</reference>
<name>A0A395H7I3_9EURO</name>
<dbReference type="EMBL" id="KZ824426">
    <property type="protein sequence ID" value="RAL03877.1"/>
    <property type="molecule type" value="Genomic_DNA"/>
</dbReference>
<protein>
    <submittedName>
        <fullName evidence="1">Uncharacterized protein</fullName>
    </submittedName>
</protein>
<dbReference type="GeneID" id="37223762"/>
<evidence type="ECO:0000313" key="1">
    <source>
        <dbReference type="EMBL" id="RAL03877.1"/>
    </source>
</evidence>
<accession>A0A395H7I3</accession>
<evidence type="ECO:0000313" key="2">
    <source>
        <dbReference type="Proteomes" id="UP000249402"/>
    </source>
</evidence>